<dbReference type="SUPFAM" id="SSF46689">
    <property type="entry name" value="Homeodomain-like"/>
    <property type="match status" value="1"/>
</dbReference>
<dbReference type="RefSeq" id="WP_011830544.1">
    <property type="nucleotide sequence ID" value="NC_008825.1"/>
</dbReference>
<proteinExistence type="predicted"/>
<evidence type="ECO:0000313" key="7">
    <source>
        <dbReference type="EMBL" id="ABM95915.1"/>
    </source>
</evidence>
<dbReference type="Pfam" id="PF00440">
    <property type="entry name" value="TetR_N"/>
    <property type="match status" value="1"/>
</dbReference>
<organism evidence="7 8">
    <name type="scientific">Methylibium petroleiphilum (strain ATCC BAA-1232 / LMG 22953 / PM1)</name>
    <dbReference type="NCBI Taxonomy" id="420662"/>
    <lineage>
        <taxon>Bacteria</taxon>
        <taxon>Pseudomonadati</taxon>
        <taxon>Pseudomonadota</taxon>
        <taxon>Betaproteobacteria</taxon>
        <taxon>Burkholderiales</taxon>
        <taxon>Sphaerotilaceae</taxon>
        <taxon>Methylibium</taxon>
    </lineage>
</organism>
<dbReference type="GO" id="GO:0003700">
    <property type="term" value="F:DNA-binding transcription factor activity"/>
    <property type="evidence" value="ECO:0007669"/>
    <property type="project" value="TreeGrafter"/>
</dbReference>
<reference evidence="7 8" key="1">
    <citation type="journal article" date="2007" name="J. Bacteriol.">
        <title>Whole-genome analysis of the methyl tert-butyl ether-degrading beta-proteobacterium Methylibium petroleiphilum PM1.</title>
        <authorList>
            <person name="Kane S.R."/>
            <person name="Chakicherla A.Y."/>
            <person name="Chain P.S.G."/>
            <person name="Schmidt R."/>
            <person name="Shin M.W."/>
            <person name="Legler T.C."/>
            <person name="Scow K.M."/>
            <person name="Larimer F.W."/>
            <person name="Lucas S.M."/>
            <person name="Richardson P.M."/>
            <person name="Hristova K.R."/>
        </authorList>
    </citation>
    <scope>NUCLEOTIDE SEQUENCE [LARGE SCALE GENOMIC DNA]</scope>
    <source>
        <strain evidence="8">ATCC BAA-1232 / LMG 22953 / PM1</strain>
    </source>
</reference>
<dbReference type="Proteomes" id="UP000000366">
    <property type="component" value="Chromosome"/>
</dbReference>
<evidence type="ECO:0000256" key="3">
    <source>
        <dbReference type="ARBA" id="ARBA00023125"/>
    </source>
</evidence>
<dbReference type="PANTHER" id="PTHR30055">
    <property type="entry name" value="HTH-TYPE TRANSCRIPTIONAL REGULATOR RUTR"/>
    <property type="match status" value="1"/>
</dbReference>
<dbReference type="PROSITE" id="PS50977">
    <property type="entry name" value="HTH_TETR_2"/>
    <property type="match status" value="1"/>
</dbReference>
<evidence type="ECO:0000256" key="1">
    <source>
        <dbReference type="ARBA" id="ARBA00022491"/>
    </source>
</evidence>
<evidence type="ECO:0000259" key="6">
    <source>
        <dbReference type="PROSITE" id="PS50977"/>
    </source>
</evidence>
<keyword evidence="2" id="KW-0805">Transcription regulation</keyword>
<keyword evidence="1" id="KW-0678">Repressor</keyword>
<dbReference type="PANTHER" id="PTHR30055:SF226">
    <property type="entry name" value="HTH-TYPE TRANSCRIPTIONAL REGULATOR PKSA"/>
    <property type="match status" value="1"/>
</dbReference>
<dbReference type="STRING" id="420662.Mpe_A2962"/>
<dbReference type="InterPro" id="IPR036271">
    <property type="entry name" value="Tet_transcr_reg_TetR-rel_C_sf"/>
</dbReference>
<accession>A2SK26</accession>
<dbReference type="AlphaFoldDB" id="A2SK26"/>
<dbReference type="eggNOG" id="COG1309">
    <property type="taxonomic scope" value="Bacteria"/>
</dbReference>
<evidence type="ECO:0000256" key="5">
    <source>
        <dbReference type="PROSITE-ProRule" id="PRU00335"/>
    </source>
</evidence>
<feature type="DNA-binding region" description="H-T-H motif" evidence="5">
    <location>
        <begin position="39"/>
        <end position="58"/>
    </location>
</feature>
<keyword evidence="8" id="KW-1185">Reference proteome</keyword>
<name>A2SK26_METPP</name>
<sequence length="201" mass="22584">MARCSLIDGEEVAHAEVRRRQILDAAVEVFRRRGFHAASMAEIAKTFGMSAGHIYNYFDSKEAIIEAIVARDIDEFLTLTAQMQGEADLRHEMVERVDEGTDRRLDADHASLQIEIVAEASRNPKIADMVQRADATVRRRLIELVRAAARGPVDEADLVARAELLLALFEGLMLRTLRQPEIDRQALKRGLRDAVRHMIGA</sequence>
<dbReference type="HOGENOM" id="CLU_069356_15_12_4"/>
<dbReference type="InterPro" id="IPR001647">
    <property type="entry name" value="HTH_TetR"/>
</dbReference>
<evidence type="ECO:0000313" key="8">
    <source>
        <dbReference type="Proteomes" id="UP000000366"/>
    </source>
</evidence>
<dbReference type="EMBL" id="CP000555">
    <property type="protein sequence ID" value="ABM95915.1"/>
    <property type="molecule type" value="Genomic_DNA"/>
</dbReference>
<keyword evidence="3 5" id="KW-0238">DNA-binding</keyword>
<evidence type="ECO:0000256" key="4">
    <source>
        <dbReference type="ARBA" id="ARBA00023163"/>
    </source>
</evidence>
<gene>
    <name evidence="7" type="ordered locus">Mpe_A2962</name>
</gene>
<protein>
    <submittedName>
        <fullName evidence="7">Transcriptional regulator, TetR family</fullName>
    </submittedName>
</protein>
<dbReference type="GO" id="GO:0000976">
    <property type="term" value="F:transcription cis-regulatory region binding"/>
    <property type="evidence" value="ECO:0007669"/>
    <property type="project" value="TreeGrafter"/>
</dbReference>
<dbReference type="Gene3D" id="1.10.357.10">
    <property type="entry name" value="Tetracycline Repressor, domain 2"/>
    <property type="match status" value="1"/>
</dbReference>
<keyword evidence="4" id="KW-0804">Transcription</keyword>
<dbReference type="InterPro" id="IPR009057">
    <property type="entry name" value="Homeodomain-like_sf"/>
</dbReference>
<evidence type="ECO:0000256" key="2">
    <source>
        <dbReference type="ARBA" id="ARBA00023015"/>
    </source>
</evidence>
<dbReference type="KEGG" id="mpt:Mpe_A2962"/>
<feature type="domain" description="HTH tetR-type" evidence="6">
    <location>
        <begin position="16"/>
        <end position="76"/>
    </location>
</feature>
<dbReference type="SUPFAM" id="SSF48498">
    <property type="entry name" value="Tetracyclin repressor-like, C-terminal domain"/>
    <property type="match status" value="1"/>
</dbReference>
<dbReference type="InterPro" id="IPR050109">
    <property type="entry name" value="HTH-type_TetR-like_transc_reg"/>
</dbReference>
<dbReference type="PRINTS" id="PR00455">
    <property type="entry name" value="HTHTETR"/>
</dbReference>
<dbReference type="InterPro" id="IPR039538">
    <property type="entry name" value="BetI_C"/>
</dbReference>
<dbReference type="Pfam" id="PF13977">
    <property type="entry name" value="TetR_C_6"/>
    <property type="match status" value="1"/>
</dbReference>